<dbReference type="EMBL" id="KL142371">
    <property type="protein sequence ID" value="KDR81226.1"/>
    <property type="molecule type" value="Genomic_DNA"/>
</dbReference>
<dbReference type="Proteomes" id="UP000027222">
    <property type="component" value="Unassembled WGS sequence"/>
</dbReference>
<protein>
    <submittedName>
        <fullName evidence="1">Uncharacterized protein</fullName>
    </submittedName>
</protein>
<evidence type="ECO:0000313" key="2">
    <source>
        <dbReference type="Proteomes" id="UP000027222"/>
    </source>
</evidence>
<dbReference type="AlphaFoldDB" id="A0A067TDI0"/>
<organism evidence="1 2">
    <name type="scientific">Galerina marginata (strain CBS 339.88)</name>
    <dbReference type="NCBI Taxonomy" id="685588"/>
    <lineage>
        <taxon>Eukaryota</taxon>
        <taxon>Fungi</taxon>
        <taxon>Dikarya</taxon>
        <taxon>Basidiomycota</taxon>
        <taxon>Agaricomycotina</taxon>
        <taxon>Agaricomycetes</taxon>
        <taxon>Agaricomycetidae</taxon>
        <taxon>Agaricales</taxon>
        <taxon>Agaricineae</taxon>
        <taxon>Strophariaceae</taxon>
        <taxon>Galerina</taxon>
    </lineage>
</organism>
<reference evidence="2" key="1">
    <citation type="journal article" date="2014" name="Proc. Natl. Acad. Sci. U.S.A.">
        <title>Extensive sampling of basidiomycete genomes demonstrates inadequacy of the white-rot/brown-rot paradigm for wood decay fungi.</title>
        <authorList>
            <person name="Riley R."/>
            <person name="Salamov A.A."/>
            <person name="Brown D.W."/>
            <person name="Nagy L.G."/>
            <person name="Floudas D."/>
            <person name="Held B.W."/>
            <person name="Levasseur A."/>
            <person name="Lombard V."/>
            <person name="Morin E."/>
            <person name="Otillar R."/>
            <person name="Lindquist E.A."/>
            <person name="Sun H."/>
            <person name="LaButti K.M."/>
            <person name="Schmutz J."/>
            <person name="Jabbour D."/>
            <person name="Luo H."/>
            <person name="Baker S.E."/>
            <person name="Pisabarro A.G."/>
            <person name="Walton J.D."/>
            <person name="Blanchette R.A."/>
            <person name="Henrissat B."/>
            <person name="Martin F."/>
            <person name="Cullen D."/>
            <person name="Hibbett D.S."/>
            <person name="Grigoriev I.V."/>
        </authorList>
    </citation>
    <scope>NUCLEOTIDE SEQUENCE [LARGE SCALE GENOMIC DNA]</scope>
    <source>
        <strain evidence="2">CBS 339.88</strain>
    </source>
</reference>
<name>A0A067TDI0_GALM3</name>
<accession>A0A067TDI0</accession>
<keyword evidence="2" id="KW-1185">Reference proteome</keyword>
<proteinExistence type="predicted"/>
<sequence length="82" mass="9233">MIILASVGLIDLKGMFIPLTAWEASFQPPRVRGGMNKNTCDLIRSMPGFPLEPSLVRQALRLGKPRRRFHFETQISRAPLDA</sequence>
<evidence type="ECO:0000313" key="1">
    <source>
        <dbReference type="EMBL" id="KDR81226.1"/>
    </source>
</evidence>
<gene>
    <name evidence="1" type="ORF">GALMADRAFT_1124346</name>
</gene>
<dbReference type="HOGENOM" id="CLU_2558447_0_0_1"/>